<comment type="caution">
    <text evidence="9">The sequence shown here is derived from an EMBL/GenBank/DDBJ whole genome shotgun (WGS) entry which is preliminary data.</text>
</comment>
<evidence type="ECO:0000256" key="3">
    <source>
        <dbReference type="ARBA" id="ARBA00022771"/>
    </source>
</evidence>
<evidence type="ECO:0000256" key="6">
    <source>
        <dbReference type="PROSITE-ProRule" id="PRU00042"/>
    </source>
</evidence>
<evidence type="ECO:0000256" key="4">
    <source>
        <dbReference type="ARBA" id="ARBA00022833"/>
    </source>
</evidence>
<feature type="compositionally biased region" description="Polar residues" evidence="7">
    <location>
        <begin position="214"/>
        <end position="227"/>
    </location>
</feature>
<keyword evidence="3 6" id="KW-0863">Zinc-finger</keyword>
<evidence type="ECO:0000313" key="9">
    <source>
        <dbReference type="EMBL" id="KAK3610446.1"/>
    </source>
</evidence>
<dbReference type="Pfam" id="PF00096">
    <property type="entry name" value="zf-C2H2"/>
    <property type="match status" value="4"/>
</dbReference>
<keyword evidence="1" id="KW-0479">Metal-binding</keyword>
<dbReference type="Pfam" id="PF13912">
    <property type="entry name" value="zf-C2H2_6"/>
    <property type="match status" value="2"/>
</dbReference>
<name>A0AAE0THE0_9BIVA</name>
<feature type="domain" description="C2H2-type" evidence="8">
    <location>
        <begin position="622"/>
        <end position="649"/>
    </location>
</feature>
<evidence type="ECO:0000256" key="1">
    <source>
        <dbReference type="ARBA" id="ARBA00022723"/>
    </source>
</evidence>
<dbReference type="GO" id="GO:0001228">
    <property type="term" value="F:DNA-binding transcription activator activity, RNA polymerase II-specific"/>
    <property type="evidence" value="ECO:0007669"/>
    <property type="project" value="TreeGrafter"/>
</dbReference>
<dbReference type="PROSITE" id="PS50157">
    <property type="entry name" value="ZINC_FINGER_C2H2_2"/>
    <property type="match status" value="7"/>
</dbReference>
<evidence type="ECO:0000256" key="5">
    <source>
        <dbReference type="ARBA" id="ARBA00023242"/>
    </source>
</evidence>
<keyword evidence="4" id="KW-0862">Zinc</keyword>
<dbReference type="PANTHER" id="PTHR24393:SF34">
    <property type="entry name" value="PR_SET DOMAIN 13"/>
    <property type="match status" value="1"/>
</dbReference>
<keyword evidence="5" id="KW-0539">Nucleus</keyword>
<feature type="domain" description="C2H2-type" evidence="8">
    <location>
        <begin position="451"/>
        <end position="478"/>
    </location>
</feature>
<dbReference type="FunFam" id="3.30.160.60:FF:000176">
    <property type="entry name" value="zinc finger protein 70"/>
    <property type="match status" value="1"/>
</dbReference>
<sequence length="661" mass="76758">MIYDDFFLTTVSLEFKMEVYLLMLYVSLEQENAIRKLFLHHGWLYNRKGIILERQQSGLYDDGQYKAGVSQSVDLHLYDTTCRVTSTSTIPKESLNLDSTSQINSFSTTSPSHQDTSTDIFSSYRSSIEVLLSNNEDNILQSREVGYFSNNVGKDNADLHCLSEKSCTLDHPGNVYQKNDPERQEIQDCRTNSYEEEVHGQEEIVSDLSHENCPGSQGQVNNISAPSFTGDDKGKEDNSVSSNFLRSIDLYGEFSFSSAGRRLNEITEKTQDKILDSCNKNSEKQAFGASSTCDIEKDPVEINSDQSAQFKFKSSKRVKKGHKSKISVRTDKTYWEQIGQTIRKKKSKCQYKDLMARNNENRNDVEGTSEMWNHKNLKETTKQSNNHASSKRGKFYCSECNVTFSYLNHFKSHKIDGKCTFECSYCKKIYTSSTYSKFKAHLRYHRNERQFKCDLCNKSYNEFSKLKMHKRNHSGERPFICEICGAQFTVSSNLKQHKKIMHTEQTRNYQCDLCGVSFKREANLRYHTKYMHTTARPFVCNICNKSFKTKYVHNLHMNTHREDICFKCDMCGKGFKNKSYLFSHMKRHNKEFRTFCEICGKGFYENRKLQDHLRTHSGEKPYKCKLCDYRCAIQGNLKKHHKIHVREKKETNAASEINLVL</sequence>
<dbReference type="PROSITE" id="PS00028">
    <property type="entry name" value="ZINC_FINGER_C2H2_1"/>
    <property type="match status" value="6"/>
</dbReference>
<protein>
    <recommendedName>
        <fullName evidence="8">C2H2-type domain-containing protein</fullName>
    </recommendedName>
</protein>
<evidence type="ECO:0000256" key="2">
    <source>
        <dbReference type="ARBA" id="ARBA00022737"/>
    </source>
</evidence>
<dbReference type="SMART" id="SM00355">
    <property type="entry name" value="ZnF_C2H2"/>
    <property type="match status" value="9"/>
</dbReference>
<reference evidence="9" key="3">
    <citation type="submission" date="2023-05" db="EMBL/GenBank/DDBJ databases">
        <authorList>
            <person name="Smith C.H."/>
        </authorList>
    </citation>
    <scope>NUCLEOTIDE SEQUENCE</scope>
    <source>
        <strain evidence="9">CHS0354</strain>
        <tissue evidence="9">Mantle</tissue>
    </source>
</reference>
<gene>
    <name evidence="9" type="ORF">CHS0354_016624</name>
</gene>
<evidence type="ECO:0000313" key="10">
    <source>
        <dbReference type="Proteomes" id="UP001195483"/>
    </source>
</evidence>
<reference evidence="9" key="1">
    <citation type="journal article" date="2021" name="Genome Biol. Evol.">
        <title>A High-Quality Reference Genome for a Parasitic Bivalve with Doubly Uniparental Inheritance (Bivalvia: Unionida).</title>
        <authorList>
            <person name="Smith C.H."/>
        </authorList>
    </citation>
    <scope>NUCLEOTIDE SEQUENCE</scope>
    <source>
        <strain evidence="9">CHS0354</strain>
    </source>
</reference>
<dbReference type="EMBL" id="JAEAOA010001024">
    <property type="protein sequence ID" value="KAK3610446.1"/>
    <property type="molecule type" value="Genomic_DNA"/>
</dbReference>
<dbReference type="SUPFAM" id="SSF57667">
    <property type="entry name" value="beta-beta-alpha zinc fingers"/>
    <property type="match status" value="4"/>
</dbReference>
<dbReference type="GO" id="GO:0005634">
    <property type="term" value="C:nucleus"/>
    <property type="evidence" value="ECO:0007669"/>
    <property type="project" value="TreeGrafter"/>
</dbReference>
<evidence type="ECO:0000256" key="7">
    <source>
        <dbReference type="SAM" id="MobiDB-lite"/>
    </source>
</evidence>
<organism evidence="9 10">
    <name type="scientific">Potamilus streckersoni</name>
    <dbReference type="NCBI Taxonomy" id="2493646"/>
    <lineage>
        <taxon>Eukaryota</taxon>
        <taxon>Metazoa</taxon>
        <taxon>Spiralia</taxon>
        <taxon>Lophotrochozoa</taxon>
        <taxon>Mollusca</taxon>
        <taxon>Bivalvia</taxon>
        <taxon>Autobranchia</taxon>
        <taxon>Heteroconchia</taxon>
        <taxon>Palaeoheterodonta</taxon>
        <taxon>Unionida</taxon>
        <taxon>Unionoidea</taxon>
        <taxon>Unionidae</taxon>
        <taxon>Ambleminae</taxon>
        <taxon>Lampsilini</taxon>
        <taxon>Potamilus</taxon>
    </lineage>
</organism>
<feature type="domain" description="C2H2-type" evidence="8">
    <location>
        <begin position="566"/>
        <end position="593"/>
    </location>
</feature>
<dbReference type="FunFam" id="3.30.160.60:FF:000630">
    <property type="entry name" value="Zinc finger protein 180"/>
    <property type="match status" value="1"/>
</dbReference>
<feature type="domain" description="C2H2-type" evidence="8">
    <location>
        <begin position="594"/>
        <end position="621"/>
    </location>
</feature>
<keyword evidence="2" id="KW-0677">Repeat</keyword>
<dbReference type="Gene3D" id="3.30.160.60">
    <property type="entry name" value="Classic Zinc Finger"/>
    <property type="match status" value="8"/>
</dbReference>
<proteinExistence type="predicted"/>
<evidence type="ECO:0000259" key="8">
    <source>
        <dbReference type="PROSITE" id="PS50157"/>
    </source>
</evidence>
<dbReference type="AlphaFoldDB" id="A0AAE0THE0"/>
<feature type="region of interest" description="Disordered" evidence="7">
    <location>
        <begin position="209"/>
        <end position="239"/>
    </location>
</feature>
<dbReference type="InterPro" id="IPR013087">
    <property type="entry name" value="Znf_C2H2_type"/>
</dbReference>
<dbReference type="InterPro" id="IPR036236">
    <property type="entry name" value="Znf_C2H2_sf"/>
</dbReference>
<feature type="domain" description="C2H2-type" evidence="8">
    <location>
        <begin position="538"/>
        <end position="560"/>
    </location>
</feature>
<accession>A0AAE0THE0</accession>
<dbReference type="GO" id="GO:0000978">
    <property type="term" value="F:RNA polymerase II cis-regulatory region sequence-specific DNA binding"/>
    <property type="evidence" value="ECO:0007669"/>
    <property type="project" value="TreeGrafter"/>
</dbReference>
<keyword evidence="10" id="KW-1185">Reference proteome</keyword>
<dbReference type="PANTHER" id="PTHR24393">
    <property type="entry name" value="ZINC FINGER PROTEIN"/>
    <property type="match status" value="1"/>
</dbReference>
<reference evidence="9" key="2">
    <citation type="journal article" date="2021" name="Genome Biol. Evol.">
        <title>Developing a high-quality reference genome for a parasitic bivalve with doubly uniparental inheritance (Bivalvia: Unionida).</title>
        <authorList>
            <person name="Smith C.H."/>
        </authorList>
    </citation>
    <scope>NUCLEOTIDE SEQUENCE</scope>
    <source>
        <strain evidence="9">CHS0354</strain>
        <tissue evidence="9">Mantle</tissue>
    </source>
</reference>
<feature type="domain" description="C2H2-type" evidence="8">
    <location>
        <begin position="479"/>
        <end position="507"/>
    </location>
</feature>
<dbReference type="GO" id="GO:0008270">
    <property type="term" value="F:zinc ion binding"/>
    <property type="evidence" value="ECO:0007669"/>
    <property type="project" value="UniProtKB-KW"/>
</dbReference>
<dbReference type="Proteomes" id="UP001195483">
    <property type="component" value="Unassembled WGS sequence"/>
</dbReference>
<feature type="domain" description="C2H2-type" evidence="8">
    <location>
        <begin position="509"/>
        <end position="537"/>
    </location>
</feature>